<evidence type="ECO:0000256" key="4">
    <source>
        <dbReference type="ARBA" id="ARBA00022729"/>
    </source>
</evidence>
<dbReference type="InterPro" id="IPR029787">
    <property type="entry name" value="Nucleotide_cyclase"/>
</dbReference>
<evidence type="ECO:0000256" key="7">
    <source>
        <dbReference type="ARBA" id="ARBA00023136"/>
    </source>
</evidence>
<dbReference type="InterPro" id="IPR013587">
    <property type="entry name" value="Nitrate/nitrite_sensing"/>
</dbReference>
<keyword evidence="3 11" id="KW-0812">Transmembrane</keyword>
<protein>
    <recommendedName>
        <fullName evidence="2">guanylate cyclase</fullName>
        <ecNumber evidence="2">4.6.1.2</ecNumber>
    </recommendedName>
</protein>
<accession>A0AA88YT76</accession>
<reference evidence="13" key="1">
    <citation type="submission" date="2019-08" db="EMBL/GenBank/DDBJ databases">
        <title>The improved chromosome-level genome for the pearl oyster Pinctada fucata martensii using PacBio sequencing and Hi-C.</title>
        <authorList>
            <person name="Zheng Z."/>
        </authorList>
    </citation>
    <scope>NUCLEOTIDE SEQUENCE</scope>
    <source>
        <strain evidence="13">ZZ-2019</strain>
        <tissue evidence="13">Adductor muscle</tissue>
    </source>
</reference>
<keyword evidence="6 11" id="KW-1133">Transmembrane helix</keyword>
<name>A0AA88YT76_PINIB</name>
<proteinExistence type="predicted"/>
<organism evidence="13 14">
    <name type="scientific">Pinctada imbricata</name>
    <name type="common">Atlantic pearl-oyster</name>
    <name type="synonym">Pinctada martensii</name>
    <dbReference type="NCBI Taxonomy" id="66713"/>
    <lineage>
        <taxon>Eukaryota</taxon>
        <taxon>Metazoa</taxon>
        <taxon>Spiralia</taxon>
        <taxon>Lophotrochozoa</taxon>
        <taxon>Mollusca</taxon>
        <taxon>Bivalvia</taxon>
        <taxon>Autobranchia</taxon>
        <taxon>Pteriomorphia</taxon>
        <taxon>Pterioida</taxon>
        <taxon>Pterioidea</taxon>
        <taxon>Pteriidae</taxon>
        <taxon>Pinctada</taxon>
    </lineage>
</organism>
<dbReference type="FunFam" id="3.30.70.1230:FF:000030">
    <property type="entry name" value="Si:ch211-215j19.12"/>
    <property type="match status" value="1"/>
</dbReference>
<comment type="caution">
    <text evidence="13">The sequence shown here is derived from an EMBL/GenBank/DDBJ whole genome shotgun (WGS) entry which is preliminary data.</text>
</comment>
<evidence type="ECO:0000256" key="2">
    <source>
        <dbReference type="ARBA" id="ARBA00012202"/>
    </source>
</evidence>
<evidence type="ECO:0000256" key="5">
    <source>
        <dbReference type="ARBA" id="ARBA00022741"/>
    </source>
</evidence>
<dbReference type="EC" id="4.6.1.2" evidence="2"/>
<keyword evidence="8" id="KW-0456">Lyase</keyword>
<dbReference type="Pfam" id="PF07701">
    <property type="entry name" value="HNOBA"/>
    <property type="match status" value="1"/>
</dbReference>
<dbReference type="SMART" id="SM00044">
    <property type="entry name" value="CYCc"/>
    <property type="match status" value="1"/>
</dbReference>
<dbReference type="Pfam" id="PF08376">
    <property type="entry name" value="NIT"/>
    <property type="match status" value="1"/>
</dbReference>
<comment type="subcellular location">
    <subcellularLocation>
        <location evidence="1">Membrane</location>
        <topology evidence="1">Single-pass type I membrane protein</topology>
    </subcellularLocation>
</comment>
<dbReference type="InterPro" id="IPR050401">
    <property type="entry name" value="Cyclic_nucleotide_synthase"/>
</dbReference>
<keyword evidence="4" id="KW-0732">Signal</keyword>
<evidence type="ECO:0000256" key="11">
    <source>
        <dbReference type="SAM" id="Phobius"/>
    </source>
</evidence>
<dbReference type="PANTHER" id="PTHR11920:SF501">
    <property type="entry name" value="GUANYLATE CYCLASE 32E"/>
    <property type="match status" value="1"/>
</dbReference>
<dbReference type="PANTHER" id="PTHR11920">
    <property type="entry name" value="GUANYLYL CYCLASE"/>
    <property type="match status" value="1"/>
</dbReference>
<dbReference type="GO" id="GO:0004383">
    <property type="term" value="F:guanylate cyclase activity"/>
    <property type="evidence" value="ECO:0007669"/>
    <property type="project" value="UniProtKB-EC"/>
</dbReference>
<dbReference type="SUPFAM" id="SSF55073">
    <property type="entry name" value="Nucleotide cyclase"/>
    <property type="match status" value="1"/>
</dbReference>
<dbReference type="Gene3D" id="3.30.70.1230">
    <property type="entry name" value="Nucleotide cyclase"/>
    <property type="match status" value="1"/>
</dbReference>
<dbReference type="Pfam" id="PF00211">
    <property type="entry name" value="Guanylate_cyc"/>
    <property type="match status" value="1"/>
</dbReference>
<dbReference type="CDD" id="cd07302">
    <property type="entry name" value="CHD"/>
    <property type="match status" value="1"/>
</dbReference>
<sequence>MQSIERLSKPNLYVYVYVKKLFMTSSHFAFRVTRYTFGKTCKATNAALKYSINLGLLVHHLQKERDMSVLFLSALGPETKTFLLSEYIQTDLVLGQLQLWPDDMGRYESIEYLAKKSSLQFYLSRHRQQLNPDHQTIQEELRFYTAIIDALIYWFYDSIKETRFAFTWKTLVAYQKITSAKEALGVERALGALFYSQGGFQDHEYLEKFSREVNTFRSFYRSARMYSSKVNYLYTYGQISDGINNVTDIVFEFRDEILHFEFDKTQTSQNIRRGRLWFDNMTIIMDTVLDLQNSLADALMNNLDGVVDDTRNTITVYAVCLVFVILMCPLIIFFTEKLTRNTQRYANVLVDKTKELNREKKRTDSLLYQMVPKLIADRLKKKLAADAEYYKSVTIFFSDVHGFNRISITSTPLQIVDLLNALYETIDGMLDEYDVYKVETINDSYMVGSGLPDRTKDKHAAEIANFALDLLSVLKAGPIGGIHSLALRMGVNTGPCMAGVIGSVMPRYCLFGDTVNTASRMKAHSHANKINISHTTYMTLKKFKTFIMQKRGVVNIKGKGDMLTYWLKGKNEDESSPLGSSAMSDTEKDKDEEEMPGEVTQTSDTQFNQALPVLLPGREQAATVKRKISFDNKAMARVLPHSTVTAAGDVNPGLPKVTVTGRESSGYIAEESAQEVCEEEV</sequence>
<keyword evidence="9" id="KW-0141">cGMP biosynthesis</keyword>
<dbReference type="GO" id="GO:0000166">
    <property type="term" value="F:nucleotide binding"/>
    <property type="evidence" value="ECO:0007669"/>
    <property type="project" value="UniProtKB-KW"/>
</dbReference>
<keyword evidence="14" id="KW-1185">Reference proteome</keyword>
<dbReference type="GO" id="GO:0001653">
    <property type="term" value="F:peptide receptor activity"/>
    <property type="evidence" value="ECO:0007669"/>
    <property type="project" value="TreeGrafter"/>
</dbReference>
<evidence type="ECO:0000313" key="13">
    <source>
        <dbReference type="EMBL" id="KAK3104653.1"/>
    </source>
</evidence>
<keyword evidence="7 11" id="KW-0472">Membrane</keyword>
<dbReference type="AlphaFoldDB" id="A0AA88YT76"/>
<dbReference type="GO" id="GO:0005886">
    <property type="term" value="C:plasma membrane"/>
    <property type="evidence" value="ECO:0007669"/>
    <property type="project" value="TreeGrafter"/>
</dbReference>
<evidence type="ECO:0000256" key="3">
    <source>
        <dbReference type="ARBA" id="ARBA00022692"/>
    </source>
</evidence>
<feature type="transmembrane region" description="Helical" evidence="11">
    <location>
        <begin position="314"/>
        <end position="334"/>
    </location>
</feature>
<evidence type="ECO:0000256" key="10">
    <source>
        <dbReference type="SAM" id="MobiDB-lite"/>
    </source>
</evidence>
<evidence type="ECO:0000256" key="8">
    <source>
        <dbReference type="ARBA" id="ARBA00023239"/>
    </source>
</evidence>
<feature type="domain" description="Guanylate cyclase" evidence="12">
    <location>
        <begin position="394"/>
        <end position="522"/>
    </location>
</feature>
<dbReference type="GO" id="GO:0035556">
    <property type="term" value="P:intracellular signal transduction"/>
    <property type="evidence" value="ECO:0007669"/>
    <property type="project" value="InterPro"/>
</dbReference>
<dbReference type="GO" id="GO:0007168">
    <property type="term" value="P:receptor guanylyl cyclase signaling pathway"/>
    <property type="evidence" value="ECO:0007669"/>
    <property type="project" value="TreeGrafter"/>
</dbReference>
<evidence type="ECO:0000313" key="14">
    <source>
        <dbReference type="Proteomes" id="UP001186944"/>
    </source>
</evidence>
<evidence type="ECO:0000259" key="12">
    <source>
        <dbReference type="PROSITE" id="PS50125"/>
    </source>
</evidence>
<evidence type="ECO:0000256" key="9">
    <source>
        <dbReference type="ARBA" id="ARBA00023293"/>
    </source>
</evidence>
<dbReference type="InterPro" id="IPR011645">
    <property type="entry name" value="HNOB_dom_associated"/>
</dbReference>
<dbReference type="InterPro" id="IPR001054">
    <property type="entry name" value="A/G_cyclase"/>
</dbReference>
<dbReference type="PROSITE" id="PS50125">
    <property type="entry name" value="GUANYLATE_CYCLASE_2"/>
    <property type="match status" value="1"/>
</dbReference>
<dbReference type="GO" id="GO:0004016">
    <property type="term" value="F:adenylate cyclase activity"/>
    <property type="evidence" value="ECO:0007669"/>
    <property type="project" value="TreeGrafter"/>
</dbReference>
<evidence type="ECO:0000256" key="1">
    <source>
        <dbReference type="ARBA" id="ARBA00004479"/>
    </source>
</evidence>
<gene>
    <name evidence="13" type="ORF">FSP39_007236</name>
</gene>
<dbReference type="Proteomes" id="UP001186944">
    <property type="component" value="Unassembled WGS sequence"/>
</dbReference>
<evidence type="ECO:0000256" key="6">
    <source>
        <dbReference type="ARBA" id="ARBA00022989"/>
    </source>
</evidence>
<feature type="region of interest" description="Disordered" evidence="10">
    <location>
        <begin position="572"/>
        <end position="607"/>
    </location>
</feature>
<dbReference type="EMBL" id="VSWD01000004">
    <property type="protein sequence ID" value="KAK3104653.1"/>
    <property type="molecule type" value="Genomic_DNA"/>
</dbReference>
<dbReference type="Gene3D" id="6.10.250.780">
    <property type="match status" value="1"/>
</dbReference>
<keyword evidence="5" id="KW-0547">Nucleotide-binding</keyword>